<dbReference type="PROSITE" id="PS50111">
    <property type="entry name" value="CHEMOTAXIS_TRANSDUC_2"/>
    <property type="match status" value="1"/>
</dbReference>
<dbReference type="PRINTS" id="PR00260">
    <property type="entry name" value="CHEMTRNSDUCR"/>
</dbReference>
<feature type="compositionally biased region" description="Pro residues" evidence="5">
    <location>
        <begin position="536"/>
        <end position="545"/>
    </location>
</feature>
<dbReference type="GO" id="GO:0005886">
    <property type="term" value="C:plasma membrane"/>
    <property type="evidence" value="ECO:0007669"/>
    <property type="project" value="TreeGrafter"/>
</dbReference>
<comment type="similarity">
    <text evidence="3">Belongs to the methyl-accepting chemotaxis (MCP) protein family.</text>
</comment>
<feature type="region of interest" description="Disordered" evidence="5">
    <location>
        <begin position="536"/>
        <end position="587"/>
    </location>
</feature>
<feature type="domain" description="Methyl-accepting transducer" evidence="6">
    <location>
        <begin position="270"/>
        <end position="499"/>
    </location>
</feature>
<feature type="domain" description="HAMP" evidence="7">
    <location>
        <begin position="213"/>
        <end position="265"/>
    </location>
</feature>
<dbReference type="InterPro" id="IPR051310">
    <property type="entry name" value="MCP_chemotaxis"/>
</dbReference>
<comment type="subcellular location">
    <subcellularLocation>
        <location evidence="1">Membrane</location>
    </subcellularLocation>
</comment>
<sequence length="587" mass="61089">MKFLSSITVKQRLALGFGFMALLLAVLAGVGHLGAVRTQALIQHNLESATARFAVAAEMRDQSMQYDVAIRNIGLASDPTVMQQDEARAKEADSRFVAALDELVATSTSEAEKSALQRVRQLRDETAPLSTKAMQLALAFQPQDAVALITSKVDPLSQQRRAVINEFAQTQKQVAKQAMDEINARAERSKAVMLLAGTLGVLGAFVCAWLVSRAITRPLAEAVHVAETVARGDLTIEVKATSRDEIGRLVEALGKMTASLRSVIGSVRSSTDSISTASSEIASGSHDLSARTEQAASSLQQTASSMEQLTGTVRQSADAARQANQLASSASAVAARGGKVVADVVTTMEEINSASKKIADIIGVIDGIAFQTNILALNAAVEAARAGEQGRGFAVVAGEVRNLAQRSAQAAKEIKSLIGASVEKVDSGARLVQDAGATMTEIVASVQRVTDIMGEITAATAEQNDGLGQINSAVGRLDQMTQQNAALVEQSAAAAESMKDQAHRLAEVVGSFKLAREAGVQARALVDKRPAAVVPPPVAAAPRTPPVAAAPKAAPVQPPAPTVAATPQALPATATAVASGSDDWETF</sequence>
<feature type="compositionally biased region" description="Low complexity" evidence="5">
    <location>
        <begin position="546"/>
        <end position="555"/>
    </location>
</feature>
<evidence type="ECO:0000256" key="1">
    <source>
        <dbReference type="ARBA" id="ARBA00004370"/>
    </source>
</evidence>
<dbReference type="Proteomes" id="UP000035352">
    <property type="component" value="Chromosome"/>
</dbReference>
<dbReference type="CDD" id="cd11386">
    <property type="entry name" value="MCP_signal"/>
    <property type="match status" value="1"/>
</dbReference>
<dbReference type="InterPro" id="IPR004089">
    <property type="entry name" value="MCPsignal_dom"/>
</dbReference>
<dbReference type="SMART" id="SM00304">
    <property type="entry name" value="HAMP"/>
    <property type="match status" value="1"/>
</dbReference>
<dbReference type="STRING" id="413882.AAW51_1516"/>
<dbReference type="GO" id="GO:0004888">
    <property type="term" value="F:transmembrane signaling receptor activity"/>
    <property type="evidence" value="ECO:0007669"/>
    <property type="project" value="InterPro"/>
</dbReference>
<evidence type="ECO:0000256" key="5">
    <source>
        <dbReference type="SAM" id="MobiDB-lite"/>
    </source>
</evidence>
<dbReference type="PROSITE" id="PS50885">
    <property type="entry name" value="HAMP"/>
    <property type="match status" value="1"/>
</dbReference>
<dbReference type="GO" id="GO:0007165">
    <property type="term" value="P:signal transduction"/>
    <property type="evidence" value="ECO:0007669"/>
    <property type="project" value="UniProtKB-KW"/>
</dbReference>
<dbReference type="Pfam" id="PF12729">
    <property type="entry name" value="4HB_MCP_1"/>
    <property type="match status" value="1"/>
</dbReference>
<evidence type="ECO:0000259" key="7">
    <source>
        <dbReference type="PROSITE" id="PS50885"/>
    </source>
</evidence>
<dbReference type="PANTHER" id="PTHR43531">
    <property type="entry name" value="PROTEIN ICFG"/>
    <property type="match status" value="1"/>
</dbReference>
<evidence type="ECO:0000256" key="4">
    <source>
        <dbReference type="PROSITE-ProRule" id="PRU00284"/>
    </source>
</evidence>
<name>A0A0G3BFS9_9BURK</name>
<feature type="compositionally biased region" description="Low complexity" evidence="5">
    <location>
        <begin position="562"/>
        <end position="578"/>
    </location>
</feature>
<organism evidence="8 9">
    <name type="scientific">Caldimonas brevitalea</name>
    <dbReference type="NCBI Taxonomy" id="413882"/>
    <lineage>
        <taxon>Bacteria</taxon>
        <taxon>Pseudomonadati</taxon>
        <taxon>Pseudomonadota</taxon>
        <taxon>Betaproteobacteria</taxon>
        <taxon>Burkholderiales</taxon>
        <taxon>Sphaerotilaceae</taxon>
        <taxon>Caldimonas</taxon>
    </lineage>
</organism>
<protein>
    <submittedName>
        <fullName evidence="8">Methyl-accepting chemotaxis protein</fullName>
    </submittedName>
</protein>
<keyword evidence="9" id="KW-1185">Reference proteome</keyword>
<keyword evidence="2" id="KW-0488">Methylation</keyword>
<evidence type="ECO:0000259" key="6">
    <source>
        <dbReference type="PROSITE" id="PS50111"/>
    </source>
</evidence>
<evidence type="ECO:0000256" key="2">
    <source>
        <dbReference type="ARBA" id="ARBA00022481"/>
    </source>
</evidence>
<evidence type="ECO:0000313" key="8">
    <source>
        <dbReference type="EMBL" id="AKJ28207.1"/>
    </source>
</evidence>
<dbReference type="InterPro" id="IPR047347">
    <property type="entry name" value="YvaQ-like_sensor"/>
</dbReference>
<keyword evidence="4" id="KW-0807">Transducer</keyword>
<dbReference type="AlphaFoldDB" id="A0A0G3BFS9"/>
<dbReference type="Pfam" id="PF00672">
    <property type="entry name" value="HAMP"/>
    <property type="match status" value="1"/>
</dbReference>
<dbReference type="GO" id="GO:0006935">
    <property type="term" value="P:chemotaxis"/>
    <property type="evidence" value="ECO:0007669"/>
    <property type="project" value="InterPro"/>
</dbReference>
<dbReference type="CDD" id="cd06225">
    <property type="entry name" value="HAMP"/>
    <property type="match status" value="1"/>
</dbReference>
<dbReference type="Gene3D" id="6.10.340.10">
    <property type="match status" value="1"/>
</dbReference>
<dbReference type="Pfam" id="PF00015">
    <property type="entry name" value="MCPsignal"/>
    <property type="match status" value="1"/>
</dbReference>
<reference evidence="8 9" key="1">
    <citation type="submission" date="2015-05" db="EMBL/GenBank/DDBJ databases">
        <authorList>
            <person name="Tang B."/>
            <person name="Yu Y."/>
        </authorList>
    </citation>
    <scope>NUCLEOTIDE SEQUENCE [LARGE SCALE GENOMIC DNA]</scope>
    <source>
        <strain evidence="8 9">DSM 7029</strain>
    </source>
</reference>
<dbReference type="SMART" id="SM00283">
    <property type="entry name" value="MA"/>
    <property type="match status" value="1"/>
</dbReference>
<dbReference type="PANTHER" id="PTHR43531:SF14">
    <property type="entry name" value="METHYL-ACCEPTING CHEMOTAXIS PROTEIN I-RELATED"/>
    <property type="match status" value="1"/>
</dbReference>
<dbReference type="RefSeq" id="WP_047194116.1">
    <property type="nucleotide sequence ID" value="NZ_CP011371.1"/>
</dbReference>
<dbReference type="FunFam" id="1.10.287.950:FF:000001">
    <property type="entry name" value="Methyl-accepting chemotaxis sensory transducer"/>
    <property type="match status" value="1"/>
</dbReference>
<dbReference type="OrthoDB" id="9177860at2"/>
<dbReference type="SUPFAM" id="SSF58104">
    <property type="entry name" value="Methyl-accepting chemotaxis protein (MCP) signaling domain"/>
    <property type="match status" value="1"/>
</dbReference>
<dbReference type="InterPro" id="IPR004090">
    <property type="entry name" value="Chemotax_Me-accpt_rcpt"/>
</dbReference>
<dbReference type="InterPro" id="IPR024478">
    <property type="entry name" value="HlyB_4HB_MCP"/>
</dbReference>
<proteinExistence type="inferred from homology"/>
<dbReference type="PATRIC" id="fig|413882.6.peg.1591"/>
<gene>
    <name evidence="8" type="primary">mcp</name>
    <name evidence="8" type="ORF">AAW51_1516</name>
</gene>
<dbReference type="CDD" id="cd19411">
    <property type="entry name" value="MCP2201-like_sensor"/>
    <property type="match status" value="1"/>
</dbReference>
<evidence type="ECO:0000256" key="3">
    <source>
        <dbReference type="ARBA" id="ARBA00029447"/>
    </source>
</evidence>
<evidence type="ECO:0000313" key="9">
    <source>
        <dbReference type="Proteomes" id="UP000035352"/>
    </source>
</evidence>
<dbReference type="Gene3D" id="1.10.287.950">
    <property type="entry name" value="Methyl-accepting chemotaxis protein"/>
    <property type="match status" value="1"/>
</dbReference>
<dbReference type="KEGG" id="pbh:AAW51_1516"/>
<dbReference type="EMBL" id="CP011371">
    <property type="protein sequence ID" value="AKJ28207.1"/>
    <property type="molecule type" value="Genomic_DNA"/>
</dbReference>
<dbReference type="InterPro" id="IPR003660">
    <property type="entry name" value="HAMP_dom"/>
</dbReference>
<accession>A0A0G3BFS9</accession>